<dbReference type="AlphaFoldDB" id="A0A0D1BVR5"/>
<keyword evidence="1" id="KW-0969">Cilium</keyword>
<keyword evidence="1" id="KW-0966">Cell projection</keyword>
<protein>
    <submittedName>
        <fullName evidence="1">Flagellar biosynthesis protein</fullName>
    </submittedName>
</protein>
<dbReference type="NCBIfam" id="TIGR02530">
    <property type="entry name" value="flg_new"/>
    <property type="match status" value="1"/>
</dbReference>
<reference evidence="1 2" key="1">
    <citation type="submission" date="2014-06" db="EMBL/GenBank/DDBJ databases">
        <title>Genome characterization of distinct group I Clostridium botulinum lineages.</title>
        <authorList>
            <person name="Giordani F."/>
            <person name="Anselmo A."/>
            <person name="Fillo S."/>
            <person name="Palozzi A.M."/>
            <person name="Fortunato A."/>
            <person name="Gentile B."/>
            <person name="Ciammaruconi A."/>
            <person name="Anniballi F."/>
            <person name="De Medici D."/>
            <person name="Lista F."/>
        </authorList>
    </citation>
    <scope>NUCLEOTIDE SEQUENCE [LARGE SCALE GENOMIC DNA]</scope>
    <source>
        <strain evidence="1 2">B2 450</strain>
    </source>
</reference>
<organism evidence="1 2">
    <name type="scientific">Clostridium botulinum B2 450</name>
    <dbReference type="NCBI Taxonomy" id="1379739"/>
    <lineage>
        <taxon>Bacteria</taxon>
        <taxon>Bacillati</taxon>
        <taxon>Bacillota</taxon>
        <taxon>Clostridia</taxon>
        <taxon>Eubacteriales</taxon>
        <taxon>Clostridiaceae</taxon>
        <taxon>Clostridium</taxon>
    </lineage>
</organism>
<dbReference type="OrthoDB" id="165650at2"/>
<comment type="caution">
    <text evidence="1">The sequence shown here is derived from an EMBL/GenBank/DDBJ whole genome shotgun (WGS) entry which is preliminary data.</text>
</comment>
<keyword evidence="1" id="KW-0282">Flagellum</keyword>
<dbReference type="Pfam" id="PF12611">
    <property type="entry name" value="Flagellar_put"/>
    <property type="match status" value="1"/>
</dbReference>
<proteinExistence type="predicted"/>
<dbReference type="InterPro" id="IPR013367">
    <property type="entry name" value="Flagellar_put"/>
</dbReference>
<evidence type="ECO:0000313" key="2">
    <source>
        <dbReference type="Proteomes" id="UP000032250"/>
    </source>
</evidence>
<evidence type="ECO:0000313" key="1">
    <source>
        <dbReference type="EMBL" id="KIS24465.1"/>
    </source>
</evidence>
<gene>
    <name evidence="1" type="ORF">N495_13090</name>
</gene>
<name>A0A0D1BVR5_CLOBO</name>
<accession>A0A0D1BVR5</accession>
<dbReference type="HOGENOM" id="CLU_145226_3_0_9"/>
<dbReference type="EMBL" id="JXSU01000007">
    <property type="protein sequence ID" value="KIS24465.1"/>
    <property type="molecule type" value="Genomic_DNA"/>
</dbReference>
<sequence length="139" mass="15833">MSFKIINGKLHLIEDYNYASLKNKNIKTEHKVGSFEEVLNKKLDNTDKANKKNREESFIISKHAFDRLKSRNINLSEEDMMGINKAINIADKKGSRECLILCKDAALITSIKNRTIITAMTKEESKDNVFTNIDSAVII</sequence>
<dbReference type="Proteomes" id="UP000032250">
    <property type="component" value="Unassembled WGS sequence"/>
</dbReference>
<dbReference type="RefSeq" id="WP_003484496.1">
    <property type="nucleotide sequence ID" value="NZ_JXSU01000007.1"/>
</dbReference>
<dbReference type="PATRIC" id="fig|1379739.3.peg.3004"/>